<keyword evidence="2" id="KW-0614">Plasmid</keyword>
<evidence type="ECO:0000313" key="3">
    <source>
        <dbReference type="Proteomes" id="UP000027180"/>
    </source>
</evidence>
<dbReference type="SUPFAM" id="SSF54593">
    <property type="entry name" value="Glyoxalase/Bleomycin resistance protein/Dihydroxybiphenyl dioxygenase"/>
    <property type="match status" value="1"/>
</dbReference>
<dbReference type="InterPro" id="IPR029068">
    <property type="entry name" value="Glyas_Bleomycin-R_OHBP_Dase"/>
</dbReference>
<evidence type="ECO:0000259" key="1">
    <source>
        <dbReference type="PROSITE" id="PS51819"/>
    </source>
</evidence>
<dbReference type="KEGG" id="rei:IE4771_PD00154"/>
<accession>A0A060IAK6</accession>
<dbReference type="OrthoDB" id="9803142at2"/>
<dbReference type="Pfam" id="PF00903">
    <property type="entry name" value="Glyoxalase"/>
    <property type="match status" value="2"/>
</dbReference>
<dbReference type="Gene3D" id="3.10.180.10">
    <property type="entry name" value="2,3-Dihydroxybiphenyl 1,2-Dioxygenase, domain 1"/>
    <property type="match status" value="2"/>
</dbReference>
<gene>
    <name evidence="2" type="ORF">IE4771_PD00154</name>
</gene>
<dbReference type="GO" id="GO:0008687">
    <property type="term" value="F:3,4-dihydroxyphenylacetate 2,3-dioxygenase activity"/>
    <property type="evidence" value="ECO:0007669"/>
    <property type="project" value="UniProtKB-EC"/>
</dbReference>
<organism evidence="2 3">
    <name type="scientific">Rhizobium etli bv. mimosae str. IE4771</name>
    <dbReference type="NCBI Taxonomy" id="1432050"/>
    <lineage>
        <taxon>Bacteria</taxon>
        <taxon>Pseudomonadati</taxon>
        <taxon>Pseudomonadota</taxon>
        <taxon>Alphaproteobacteria</taxon>
        <taxon>Hyphomicrobiales</taxon>
        <taxon>Rhizobiaceae</taxon>
        <taxon>Rhizobium/Agrobacterium group</taxon>
        <taxon>Rhizobium</taxon>
    </lineage>
</organism>
<dbReference type="PROSITE" id="PS51819">
    <property type="entry name" value="VOC"/>
    <property type="match status" value="2"/>
</dbReference>
<dbReference type="InterPro" id="IPR004360">
    <property type="entry name" value="Glyas_Fos-R_dOase_dom"/>
</dbReference>
<dbReference type="AlphaFoldDB" id="A0A060IAK6"/>
<keyword evidence="2" id="KW-0560">Oxidoreductase</keyword>
<reference evidence="2 3" key="1">
    <citation type="submission" date="2013-12" db="EMBL/GenBank/DDBJ databases">
        <title>Complete genome sequence of Rhizobium etli bv. mimosae IE4771.</title>
        <authorList>
            <person name="Bustos P."/>
            <person name="Santamaria R.I."/>
            <person name="Lozano L."/>
            <person name="Ormeno-Orrillo E."/>
            <person name="Rogel M.A."/>
            <person name="Romero D."/>
            <person name="Cevallos M.A."/>
            <person name="Martinez-Romero E."/>
            <person name="Gonzalez V."/>
        </authorList>
    </citation>
    <scope>NUCLEOTIDE SEQUENCE [LARGE SCALE GENOMIC DNA]</scope>
    <source>
        <strain evidence="2 3">IE4771</strain>
        <plasmid evidence="3">Plasmid pRetIE4771d</plasmid>
    </source>
</reference>
<dbReference type="RefSeq" id="WP_040141635.1">
    <property type="nucleotide sequence ID" value="NZ_CP006990.1"/>
</dbReference>
<proteinExistence type="predicted"/>
<sequence>MKFPDTNYNPPFNITRASHLTLTVKDLGRSKEFYTEVFGLVVSDEDSETIFLRGVEEVAHHSLVLHKTVDAPRCQSIGMRVQFDEDLDRAKAHFDGEGIRSEWIEVPFQARTLRFHDCAGTPVDLVARMETRQRLLGQSRLHKGGAVLRLDHYQLHTPDPHEASIYYSNLGFRCSDYNVGGTPERITGAFMSRKDNPHDIVYIRGRGPALHHFAYAIMESSHIFRACDAAAQLGFGQTVERGPQRHGLDHMLYVYFRDPDGHRAEIFIMPIQLIDLEEPPHEWGTIGTLEQPWGRPAPRSWFFETTPFENVELSPRLEEWEPMTLEKSLGL</sequence>
<dbReference type="EC" id="1.13.11.15" evidence="2"/>
<name>A0A060IAK6_RHIET</name>
<geneLocation type="plasmid" evidence="2 3">
    <name>pRetIE4771d</name>
</geneLocation>
<protein>
    <submittedName>
        <fullName evidence="2">3,4-dihydroxyphenylacetate 2,3-dioxygenase protein</fullName>
        <ecNumber evidence="2">1.13.11.15</ecNumber>
    </submittedName>
</protein>
<dbReference type="InterPro" id="IPR037523">
    <property type="entry name" value="VOC_core"/>
</dbReference>
<evidence type="ECO:0000313" key="2">
    <source>
        <dbReference type="EMBL" id="AIC30709.1"/>
    </source>
</evidence>
<dbReference type="EMBL" id="CP006990">
    <property type="protein sequence ID" value="AIC30709.1"/>
    <property type="molecule type" value="Genomic_DNA"/>
</dbReference>
<dbReference type="HOGENOM" id="CLU_052361_3_0_5"/>
<feature type="domain" description="VOC" evidence="1">
    <location>
        <begin position="16"/>
        <end position="128"/>
    </location>
</feature>
<dbReference type="Proteomes" id="UP000027180">
    <property type="component" value="Plasmid pRetIE4771d"/>
</dbReference>
<dbReference type="PANTHER" id="PTHR21366">
    <property type="entry name" value="GLYOXALASE FAMILY PROTEIN"/>
    <property type="match status" value="1"/>
</dbReference>
<feature type="domain" description="VOC" evidence="1">
    <location>
        <begin position="149"/>
        <end position="269"/>
    </location>
</feature>
<dbReference type="InterPro" id="IPR050383">
    <property type="entry name" value="GlyoxalaseI/FosfomycinResist"/>
</dbReference>